<evidence type="ECO:0000256" key="5">
    <source>
        <dbReference type="ARBA" id="ARBA00023163"/>
    </source>
</evidence>
<protein>
    <submittedName>
        <fullName evidence="8">Transcription antiterminator BglG</fullName>
    </submittedName>
</protein>
<dbReference type="SMART" id="SM01061">
    <property type="entry name" value="CAT_RBD"/>
    <property type="match status" value="1"/>
</dbReference>
<comment type="similarity">
    <text evidence="6">Belongs to the transcriptional antiterminator BglG family.</text>
</comment>
<keyword evidence="2" id="KW-0694">RNA-binding</keyword>
<keyword evidence="4" id="KW-0010">Activator</keyword>
<dbReference type="PANTHER" id="PTHR30185:SF15">
    <property type="entry name" value="CRYPTIC BETA-GLUCOSIDE BGL OPERON ANTITERMINATOR"/>
    <property type="match status" value="1"/>
</dbReference>
<dbReference type="InterPro" id="IPR050661">
    <property type="entry name" value="BglG_antiterminators"/>
</dbReference>
<comment type="caution">
    <text evidence="8">The sequence shown here is derived from an EMBL/GenBank/DDBJ whole genome shotgun (WGS) entry which is preliminary data.</text>
</comment>
<keyword evidence="3" id="KW-0805">Transcription regulation</keyword>
<dbReference type="GO" id="GO:0003723">
    <property type="term" value="F:RNA binding"/>
    <property type="evidence" value="ECO:0007669"/>
    <property type="project" value="UniProtKB-KW"/>
</dbReference>
<dbReference type="Gene3D" id="1.10.1790.10">
    <property type="entry name" value="PRD domain"/>
    <property type="match status" value="2"/>
</dbReference>
<dbReference type="InterPro" id="IPR036634">
    <property type="entry name" value="PRD_sf"/>
</dbReference>
<keyword evidence="1" id="KW-0677">Repeat</keyword>
<evidence type="ECO:0000259" key="7">
    <source>
        <dbReference type="PROSITE" id="PS51372"/>
    </source>
</evidence>
<accession>A0A268HCL0</accession>
<dbReference type="Proteomes" id="UP000216475">
    <property type="component" value="Unassembled WGS sequence"/>
</dbReference>
<dbReference type="EMBL" id="NPBH01000041">
    <property type="protein sequence ID" value="PAE07605.1"/>
    <property type="molecule type" value="Genomic_DNA"/>
</dbReference>
<evidence type="ECO:0000256" key="1">
    <source>
        <dbReference type="ARBA" id="ARBA00022737"/>
    </source>
</evidence>
<evidence type="ECO:0000256" key="6">
    <source>
        <dbReference type="ARBA" id="ARBA00038510"/>
    </source>
</evidence>
<evidence type="ECO:0000256" key="4">
    <source>
        <dbReference type="ARBA" id="ARBA00023159"/>
    </source>
</evidence>
<evidence type="ECO:0000313" key="8">
    <source>
        <dbReference type="EMBL" id="PAE07605.1"/>
    </source>
</evidence>
<reference evidence="8 9" key="1">
    <citation type="submission" date="2017-07" db="EMBL/GenBank/DDBJ databases">
        <title>Isolation and whole genome analysis of endospore-forming bacteria from heroin.</title>
        <authorList>
            <person name="Kalinowski J."/>
            <person name="Ahrens B."/>
            <person name="Al-Dilaimi A."/>
            <person name="Winkler A."/>
            <person name="Wibberg D."/>
            <person name="Schleenbecker U."/>
            <person name="Ruckert C."/>
            <person name="Wolfel R."/>
            <person name="Grass G."/>
        </authorList>
    </citation>
    <scope>NUCLEOTIDE SEQUENCE [LARGE SCALE GENOMIC DNA]</scope>
    <source>
        <strain evidence="8 9">7509</strain>
    </source>
</reference>
<evidence type="ECO:0000313" key="9">
    <source>
        <dbReference type="Proteomes" id="UP000216475"/>
    </source>
</evidence>
<dbReference type="PROSITE" id="PS00654">
    <property type="entry name" value="PRD_1"/>
    <property type="match status" value="1"/>
</dbReference>
<evidence type="ECO:0000256" key="3">
    <source>
        <dbReference type="ARBA" id="ARBA00023015"/>
    </source>
</evidence>
<keyword evidence="5" id="KW-0804">Transcription</keyword>
<dbReference type="NCBIfam" id="NF046042">
    <property type="entry name" value="LicT"/>
    <property type="match status" value="1"/>
</dbReference>
<dbReference type="SUPFAM" id="SSF63520">
    <property type="entry name" value="PTS-regulatory domain, PRD"/>
    <property type="match status" value="2"/>
</dbReference>
<dbReference type="InterPro" id="IPR004341">
    <property type="entry name" value="CAT_RNA-bd_dom"/>
</dbReference>
<proteinExistence type="inferred from homology"/>
<evidence type="ECO:0000256" key="2">
    <source>
        <dbReference type="ARBA" id="ARBA00022884"/>
    </source>
</evidence>
<dbReference type="Pfam" id="PF00874">
    <property type="entry name" value="PRD"/>
    <property type="match status" value="2"/>
</dbReference>
<dbReference type="InterPro" id="IPR001550">
    <property type="entry name" value="Transcrpt_antitermin_CS"/>
</dbReference>
<organism evidence="8 9">
    <name type="scientific">Terribacillus saccharophilus</name>
    <dbReference type="NCBI Taxonomy" id="361277"/>
    <lineage>
        <taxon>Bacteria</taxon>
        <taxon>Bacillati</taxon>
        <taxon>Bacillota</taxon>
        <taxon>Bacilli</taxon>
        <taxon>Bacillales</taxon>
        <taxon>Bacillaceae</taxon>
        <taxon>Terribacillus</taxon>
    </lineage>
</organism>
<name>A0A268HCL0_9BACI</name>
<feature type="domain" description="PRD" evidence="7">
    <location>
        <begin position="65"/>
        <end position="169"/>
    </location>
</feature>
<gene>
    <name evidence="8" type="ORF">CHI12_10420</name>
</gene>
<dbReference type="InterPro" id="IPR036650">
    <property type="entry name" value="CAT_RNA-bd_dom_sf"/>
</dbReference>
<dbReference type="RefSeq" id="WP_095270380.1">
    <property type="nucleotide sequence ID" value="NZ_NPBH01000041.1"/>
</dbReference>
<dbReference type="GO" id="GO:0045893">
    <property type="term" value="P:positive regulation of DNA-templated transcription"/>
    <property type="evidence" value="ECO:0007669"/>
    <property type="project" value="InterPro"/>
</dbReference>
<dbReference type="Gene3D" id="2.30.24.10">
    <property type="entry name" value="CAT RNA-binding domain"/>
    <property type="match status" value="1"/>
</dbReference>
<feature type="domain" description="PRD" evidence="7">
    <location>
        <begin position="170"/>
        <end position="276"/>
    </location>
</feature>
<dbReference type="PANTHER" id="PTHR30185">
    <property type="entry name" value="CRYPTIC BETA-GLUCOSIDE BGL OPERON ANTITERMINATOR"/>
    <property type="match status" value="1"/>
</dbReference>
<dbReference type="InterPro" id="IPR011608">
    <property type="entry name" value="PRD"/>
</dbReference>
<dbReference type="AlphaFoldDB" id="A0A268HCL0"/>
<dbReference type="PROSITE" id="PS51372">
    <property type="entry name" value="PRD_2"/>
    <property type="match status" value="2"/>
</dbReference>
<sequence>MKIERIINNNIITASDVQNNEVVLMGKGIGFKKEIGQDVIPEEIEKRYTLDSSLAGDKFKDLLKDIPLVEMQAVNEIVSYAKLSLGKKLSNSIYLSLTDHLHFAIERMNNGFEFQNALAWEVKHFYHHEYLIGKEALEIIKRRIGIEFPQDEAITIALHIVNAETENSMSNTVGMTKLIKQILSIIQYAFNVEYDENSLAYERLLTHLKFFVQRIQMNRYLLEEKADFFTMIKDNYKKEYDCAQKISDFIYDEVGHQLTTAELSYLTIHINRILHA</sequence>
<dbReference type="Pfam" id="PF03123">
    <property type="entry name" value="CAT_RBD"/>
    <property type="match status" value="1"/>
</dbReference>
<dbReference type="SUPFAM" id="SSF50151">
    <property type="entry name" value="SacY-like RNA-binding domain"/>
    <property type="match status" value="1"/>
</dbReference>